<sequence>MKFPNDFIKQMRLLLGEEDYEEFITSLQVQPPSVSIRLNDFWKQDDMLFQAGTPQCLRKVPWCSSGYYMKQRLTFTFDPLLHAGCYYVQEASSMFLEQAIKQYVQQPVIMLDLCAAPGGKSTHTQSLLPEGSLLVANESVRNRSHILSENITKWGHPDVVVTNNVPEDFAPLDNFFDVILADVPCSGEGMFRKNAKAIDEWSLENVELCRRRQQNIISDIWTCLKPDGILIYGTCTYNTRENEENIAWIQQNFGAETLPLNVSEQWNITGSLKQHTSPVYRFMPHKTEGEGYFLTILRKPSSTSCSSKKNKKKTHLPASFSKTHFVESEQWLAASGNYQLLVKGSSIIAFPENYINELTLLEQTLRIVQSGTAIAEIKGKDLIPQHALAMSGLLCREAFPVEEVGYKQAIAYLRKETVSLSTNSALGYVLVLYKGVPLGFVKNISSRVNNLYPHEWRIRSQHLPEEIRIL</sequence>
<keyword evidence="1" id="KW-0963">Cytoplasm</keyword>
<dbReference type="PRINTS" id="PR02008">
    <property type="entry name" value="RCMTFAMILY"/>
</dbReference>
<evidence type="ECO:0000256" key="4">
    <source>
        <dbReference type="ARBA" id="ARBA00022691"/>
    </source>
</evidence>
<dbReference type="AlphaFoldDB" id="A0A5J4QN02"/>
<dbReference type="Pfam" id="PF17125">
    <property type="entry name" value="Methyltr_RsmF_N"/>
    <property type="match status" value="1"/>
</dbReference>
<dbReference type="Gene3D" id="3.40.50.150">
    <property type="entry name" value="Vaccinia Virus protein VP39"/>
    <property type="match status" value="1"/>
</dbReference>
<protein>
    <submittedName>
        <fullName evidence="7">Ribosomal RNA small subunit methyltransferase F</fullName>
        <ecNumber evidence="7">2.1.1.-</ecNumber>
    </submittedName>
</protein>
<evidence type="ECO:0000256" key="3">
    <source>
        <dbReference type="ARBA" id="ARBA00022679"/>
    </source>
</evidence>
<dbReference type="InterPro" id="IPR027391">
    <property type="entry name" value="Nol1_Nop2_Fmu_2"/>
</dbReference>
<organism evidence="7">
    <name type="scientific">termite gut metagenome</name>
    <dbReference type="NCBI Taxonomy" id="433724"/>
    <lineage>
        <taxon>unclassified sequences</taxon>
        <taxon>metagenomes</taxon>
        <taxon>organismal metagenomes</taxon>
    </lineage>
</organism>
<keyword evidence="4" id="KW-0949">S-adenosyl-L-methionine</keyword>
<evidence type="ECO:0000256" key="5">
    <source>
        <dbReference type="ARBA" id="ARBA00022884"/>
    </source>
</evidence>
<keyword evidence="2 7" id="KW-0489">Methyltransferase</keyword>
<accession>A0A5J4QN02</accession>
<dbReference type="InterPro" id="IPR049560">
    <property type="entry name" value="MeTrfase_RsmB-F_NOP2_cat"/>
</dbReference>
<dbReference type="Gene3D" id="2.30.130.60">
    <property type="match status" value="1"/>
</dbReference>
<dbReference type="PROSITE" id="PS51686">
    <property type="entry name" value="SAM_MT_RSMB_NOP"/>
    <property type="match status" value="1"/>
</dbReference>
<dbReference type="GO" id="GO:0001510">
    <property type="term" value="P:RNA methylation"/>
    <property type="evidence" value="ECO:0007669"/>
    <property type="project" value="InterPro"/>
</dbReference>
<dbReference type="PANTHER" id="PTHR22807">
    <property type="entry name" value="NOP2 YEAST -RELATED NOL1/NOP2/FMU SUN DOMAIN-CONTAINING"/>
    <property type="match status" value="1"/>
</dbReference>
<dbReference type="EMBL" id="SNRY01002919">
    <property type="protein sequence ID" value="KAA6322942.1"/>
    <property type="molecule type" value="Genomic_DNA"/>
</dbReference>
<dbReference type="Gene3D" id="3.30.70.1170">
    <property type="entry name" value="Sun protein, domain 3"/>
    <property type="match status" value="1"/>
</dbReference>
<dbReference type="EC" id="2.1.1.-" evidence="7"/>
<evidence type="ECO:0000256" key="2">
    <source>
        <dbReference type="ARBA" id="ARBA00022603"/>
    </source>
</evidence>
<gene>
    <name evidence="7" type="ORF">EZS27_027569</name>
</gene>
<dbReference type="Pfam" id="PF01189">
    <property type="entry name" value="Methyltr_RsmB-F"/>
    <property type="match status" value="1"/>
</dbReference>
<evidence type="ECO:0000313" key="7">
    <source>
        <dbReference type="EMBL" id="KAA6322942.1"/>
    </source>
</evidence>
<dbReference type="InterPro" id="IPR001678">
    <property type="entry name" value="MeTrfase_RsmB-F_NOP2_dom"/>
</dbReference>
<dbReference type="GO" id="GO:0003723">
    <property type="term" value="F:RNA binding"/>
    <property type="evidence" value="ECO:0007669"/>
    <property type="project" value="UniProtKB-KW"/>
</dbReference>
<dbReference type="GO" id="GO:0008173">
    <property type="term" value="F:RNA methyltransferase activity"/>
    <property type="evidence" value="ECO:0007669"/>
    <property type="project" value="InterPro"/>
</dbReference>
<comment type="caution">
    <text evidence="7">The sequence shown here is derived from an EMBL/GenBank/DDBJ whole genome shotgun (WGS) entry which is preliminary data.</text>
</comment>
<keyword evidence="5" id="KW-0694">RNA-binding</keyword>
<dbReference type="InterPro" id="IPR031341">
    <property type="entry name" value="Methyltr_RsmF_N"/>
</dbReference>
<reference evidence="7" key="1">
    <citation type="submission" date="2019-03" db="EMBL/GenBank/DDBJ databases">
        <title>Single cell metagenomics reveals metabolic interactions within the superorganism composed of flagellate Streblomastix strix and complex community of Bacteroidetes bacteria on its surface.</title>
        <authorList>
            <person name="Treitli S.C."/>
            <person name="Kolisko M."/>
            <person name="Husnik F."/>
            <person name="Keeling P."/>
            <person name="Hampl V."/>
        </authorList>
    </citation>
    <scope>NUCLEOTIDE SEQUENCE</scope>
    <source>
        <strain evidence="7">STM</strain>
    </source>
</reference>
<evidence type="ECO:0000259" key="6">
    <source>
        <dbReference type="PROSITE" id="PS51686"/>
    </source>
</evidence>
<evidence type="ECO:0000256" key="1">
    <source>
        <dbReference type="ARBA" id="ARBA00022490"/>
    </source>
</evidence>
<proteinExistence type="predicted"/>
<name>A0A5J4QN02_9ZZZZ</name>
<dbReference type="InterPro" id="IPR029063">
    <property type="entry name" value="SAM-dependent_MTases_sf"/>
</dbReference>
<keyword evidence="3 7" id="KW-0808">Transferase</keyword>
<dbReference type="PANTHER" id="PTHR22807:SF30">
    <property type="entry name" value="28S RRNA (CYTOSINE(4447)-C(5))-METHYLTRANSFERASE-RELATED"/>
    <property type="match status" value="1"/>
</dbReference>
<dbReference type="Pfam" id="PF13636">
    <property type="entry name" value="Methyltranf_PUA"/>
    <property type="match status" value="1"/>
</dbReference>
<feature type="domain" description="SAM-dependent MTase RsmB/NOP-type" evidence="6">
    <location>
        <begin position="10"/>
        <end position="300"/>
    </location>
</feature>
<dbReference type="SUPFAM" id="SSF53335">
    <property type="entry name" value="S-adenosyl-L-methionine-dependent methyltransferases"/>
    <property type="match status" value="1"/>
</dbReference>
<dbReference type="InterPro" id="IPR023267">
    <property type="entry name" value="RCMT"/>
</dbReference>